<keyword evidence="1" id="KW-0472">Membrane</keyword>
<keyword evidence="1" id="KW-0812">Transmembrane</keyword>
<comment type="caution">
    <text evidence="2">The sequence shown here is derived from an EMBL/GenBank/DDBJ whole genome shotgun (WGS) entry which is preliminary data.</text>
</comment>
<evidence type="ECO:0000313" key="2">
    <source>
        <dbReference type="EMBL" id="MFC4388526.1"/>
    </source>
</evidence>
<gene>
    <name evidence="2" type="ORF">ACFOZ1_12045</name>
</gene>
<accession>A0ABV8VZU6</accession>
<dbReference type="EMBL" id="JBHSDV010000003">
    <property type="protein sequence ID" value="MFC4388526.1"/>
    <property type="molecule type" value="Genomic_DNA"/>
</dbReference>
<proteinExistence type="predicted"/>
<keyword evidence="1" id="KW-1133">Transmembrane helix</keyword>
<sequence length="80" mass="9729">MMISSLIILAIISIILWIFSYFMKDRYKQLEDQFEQFSISSLQETYQIKKKLKILEEELLVDDEDFVNEPFKNNNQDIRF</sequence>
<evidence type="ECO:0000313" key="3">
    <source>
        <dbReference type="Proteomes" id="UP001595880"/>
    </source>
</evidence>
<name>A0ABV8VZU6_9BACI</name>
<evidence type="ECO:0000256" key="1">
    <source>
        <dbReference type="SAM" id="Phobius"/>
    </source>
</evidence>
<protein>
    <submittedName>
        <fullName evidence="2">Uncharacterized protein</fullName>
    </submittedName>
</protein>
<organism evidence="2 3">
    <name type="scientific">Gracilibacillus marinus</name>
    <dbReference type="NCBI Taxonomy" id="630535"/>
    <lineage>
        <taxon>Bacteria</taxon>
        <taxon>Bacillati</taxon>
        <taxon>Bacillota</taxon>
        <taxon>Bacilli</taxon>
        <taxon>Bacillales</taxon>
        <taxon>Bacillaceae</taxon>
        <taxon>Gracilibacillus</taxon>
    </lineage>
</organism>
<keyword evidence="3" id="KW-1185">Reference proteome</keyword>
<dbReference type="Proteomes" id="UP001595880">
    <property type="component" value="Unassembled WGS sequence"/>
</dbReference>
<feature type="transmembrane region" description="Helical" evidence="1">
    <location>
        <begin position="6"/>
        <end position="23"/>
    </location>
</feature>
<reference evidence="3" key="1">
    <citation type="journal article" date="2019" name="Int. J. Syst. Evol. Microbiol.">
        <title>The Global Catalogue of Microorganisms (GCM) 10K type strain sequencing project: providing services to taxonomists for standard genome sequencing and annotation.</title>
        <authorList>
            <consortium name="The Broad Institute Genomics Platform"/>
            <consortium name="The Broad Institute Genome Sequencing Center for Infectious Disease"/>
            <person name="Wu L."/>
            <person name="Ma J."/>
        </authorList>
    </citation>
    <scope>NUCLEOTIDE SEQUENCE [LARGE SCALE GENOMIC DNA]</scope>
    <source>
        <strain evidence="3">KACC 14058</strain>
    </source>
</reference>